<reference evidence="2 3" key="1">
    <citation type="journal article" date="2014" name="Agronomy (Basel)">
        <title>A Draft Genome Sequence for Ensete ventricosum, the Drought-Tolerant Tree Against Hunger.</title>
        <authorList>
            <person name="Harrison J."/>
            <person name="Moore K.A."/>
            <person name="Paszkiewicz K."/>
            <person name="Jones T."/>
            <person name="Grant M."/>
            <person name="Ambacheew D."/>
            <person name="Muzemil S."/>
            <person name="Studholme D.J."/>
        </authorList>
    </citation>
    <scope>NUCLEOTIDE SEQUENCE [LARGE SCALE GENOMIC DNA]</scope>
</reference>
<proteinExistence type="predicted"/>
<dbReference type="Proteomes" id="UP000287651">
    <property type="component" value="Unassembled WGS sequence"/>
</dbReference>
<dbReference type="AlphaFoldDB" id="A0A426ZIY7"/>
<evidence type="ECO:0000313" key="2">
    <source>
        <dbReference type="EMBL" id="RRT63911.1"/>
    </source>
</evidence>
<dbReference type="EMBL" id="AMZH03006412">
    <property type="protein sequence ID" value="RRT63911.1"/>
    <property type="molecule type" value="Genomic_DNA"/>
</dbReference>
<organism evidence="2 3">
    <name type="scientific">Ensete ventricosum</name>
    <name type="common">Abyssinian banana</name>
    <name type="synonym">Musa ensete</name>
    <dbReference type="NCBI Taxonomy" id="4639"/>
    <lineage>
        <taxon>Eukaryota</taxon>
        <taxon>Viridiplantae</taxon>
        <taxon>Streptophyta</taxon>
        <taxon>Embryophyta</taxon>
        <taxon>Tracheophyta</taxon>
        <taxon>Spermatophyta</taxon>
        <taxon>Magnoliopsida</taxon>
        <taxon>Liliopsida</taxon>
        <taxon>Zingiberales</taxon>
        <taxon>Musaceae</taxon>
        <taxon>Ensete</taxon>
    </lineage>
</organism>
<evidence type="ECO:0000256" key="1">
    <source>
        <dbReference type="SAM" id="MobiDB-lite"/>
    </source>
</evidence>
<name>A0A426ZIY7_ENSVE</name>
<evidence type="ECO:0000313" key="3">
    <source>
        <dbReference type="Proteomes" id="UP000287651"/>
    </source>
</evidence>
<accession>A0A426ZIY7</accession>
<sequence length="137" mass="15677">MNESQGQILRTRHRRVKCRTSVQHSLIRQDQKRRQDEQWQRKKKTRCVLASPVKLLWIQLFVVDGIRSSSHSSLAHLSSDEPLLGAPVRDVMASGHLRLLGCCPTQCAESMDQLRFTGQKSDVKEEEEADEELAGIR</sequence>
<gene>
    <name evidence="2" type="ORF">B296_00009661</name>
</gene>
<feature type="compositionally biased region" description="Acidic residues" evidence="1">
    <location>
        <begin position="124"/>
        <end position="137"/>
    </location>
</feature>
<comment type="caution">
    <text evidence="2">The sequence shown here is derived from an EMBL/GenBank/DDBJ whole genome shotgun (WGS) entry which is preliminary data.</text>
</comment>
<feature type="region of interest" description="Disordered" evidence="1">
    <location>
        <begin position="118"/>
        <end position="137"/>
    </location>
</feature>
<protein>
    <submittedName>
        <fullName evidence="2">Uncharacterized protein</fullName>
    </submittedName>
</protein>